<dbReference type="GO" id="GO:0008233">
    <property type="term" value="F:peptidase activity"/>
    <property type="evidence" value="ECO:0007669"/>
    <property type="project" value="UniProtKB-KW"/>
</dbReference>
<dbReference type="InterPro" id="IPR018728">
    <property type="entry name" value="DUF2268"/>
</dbReference>
<dbReference type="Proteomes" id="UP000249547">
    <property type="component" value="Unassembled WGS sequence"/>
</dbReference>
<protein>
    <submittedName>
        <fullName evidence="2">Putative Zn-dependent protease DUF2268</fullName>
    </submittedName>
</protein>
<comment type="caution">
    <text evidence="2">The sequence shown here is derived from an EMBL/GenBank/DDBJ whole genome shotgun (WGS) entry which is preliminary data.</text>
</comment>
<dbReference type="AlphaFoldDB" id="A0A327QWX4"/>
<organism evidence="2 3">
    <name type="scientific">Chitinophaga skermanii</name>
    <dbReference type="NCBI Taxonomy" id="331697"/>
    <lineage>
        <taxon>Bacteria</taxon>
        <taxon>Pseudomonadati</taxon>
        <taxon>Bacteroidota</taxon>
        <taxon>Chitinophagia</taxon>
        <taxon>Chitinophagales</taxon>
        <taxon>Chitinophagaceae</taxon>
        <taxon>Chitinophaga</taxon>
    </lineage>
</organism>
<name>A0A327QWX4_9BACT</name>
<proteinExistence type="predicted"/>
<dbReference type="EMBL" id="QLLL01000002">
    <property type="protein sequence ID" value="RAJ08214.1"/>
    <property type="molecule type" value="Genomic_DNA"/>
</dbReference>
<keyword evidence="2" id="KW-0378">Hydrolase</keyword>
<accession>A0A327QWX4</accession>
<dbReference type="GO" id="GO:0006508">
    <property type="term" value="P:proteolysis"/>
    <property type="evidence" value="ECO:0007669"/>
    <property type="project" value="UniProtKB-KW"/>
</dbReference>
<reference evidence="2 3" key="1">
    <citation type="submission" date="2018-06" db="EMBL/GenBank/DDBJ databases">
        <title>Genomic Encyclopedia of Archaeal and Bacterial Type Strains, Phase II (KMG-II): from individual species to whole genera.</title>
        <authorList>
            <person name="Goeker M."/>
        </authorList>
    </citation>
    <scope>NUCLEOTIDE SEQUENCE [LARGE SCALE GENOMIC DNA]</scope>
    <source>
        <strain evidence="2 3">DSM 23857</strain>
    </source>
</reference>
<evidence type="ECO:0000313" key="3">
    <source>
        <dbReference type="Proteomes" id="UP000249547"/>
    </source>
</evidence>
<sequence length="432" mass="49298">MAMLSFGQTSKLDIGKLYTDVTIQKDKATGYTLQLEKGRPYKIHVQQQGIDVQVILQLDGKVLHTQDSPNGTDGPEKFDFTPSTSGSYTLIIERLNESTNPESGKVSVQVKKYTKAELERIARIKKELEPENKKHVLTVDIDHFWEAFDALATCKTRNDSINAIQTIYLDRATDGLIDFMRVRELTAEKYVNIIRKLPKYFASVRANTYKVKAVEDDINQLFNKFQEIYPNFKPFKVCFAIGIVNTGGTVSDKYVLIGTEVTTSTREIDLSEFNNSAYGKMLAGDTNLVQKIRNMVAHECVHTQQVSKYAPEAMSCNLLYNVMREGFCDFIGELTTGGQINSIVKEYGDAHEKELWTDLKKELCNTSTSNWLYNYDKVKDKPADLGYYMGYKIAEAYYKNAKDKQQAVIDIIEVDDPIKFLYNSKYDLKFRK</sequence>
<feature type="domain" description="DUF2268" evidence="1">
    <location>
        <begin position="289"/>
        <end position="408"/>
    </location>
</feature>
<gene>
    <name evidence="2" type="ORF">LX64_00861</name>
</gene>
<keyword evidence="2" id="KW-0645">Protease</keyword>
<evidence type="ECO:0000313" key="2">
    <source>
        <dbReference type="EMBL" id="RAJ08214.1"/>
    </source>
</evidence>
<keyword evidence="3" id="KW-1185">Reference proteome</keyword>
<evidence type="ECO:0000259" key="1">
    <source>
        <dbReference type="Pfam" id="PF10026"/>
    </source>
</evidence>
<dbReference type="Pfam" id="PF10026">
    <property type="entry name" value="DUF2268"/>
    <property type="match status" value="1"/>
</dbReference>